<keyword evidence="3" id="KW-1185">Reference proteome</keyword>
<name>A0A8X8BAF7_BRACI</name>
<dbReference type="Proteomes" id="UP000886595">
    <property type="component" value="Unassembled WGS sequence"/>
</dbReference>
<feature type="region of interest" description="Disordered" evidence="1">
    <location>
        <begin position="82"/>
        <end position="107"/>
    </location>
</feature>
<evidence type="ECO:0000256" key="1">
    <source>
        <dbReference type="SAM" id="MobiDB-lite"/>
    </source>
</evidence>
<evidence type="ECO:0000313" key="3">
    <source>
        <dbReference type="Proteomes" id="UP000886595"/>
    </source>
</evidence>
<accession>A0A8X8BAF7</accession>
<comment type="caution">
    <text evidence="2">The sequence shown here is derived from an EMBL/GenBank/DDBJ whole genome shotgun (WGS) entry which is preliminary data.</text>
</comment>
<feature type="compositionally biased region" description="Polar residues" evidence="1">
    <location>
        <begin position="1"/>
        <end position="15"/>
    </location>
</feature>
<dbReference type="AlphaFoldDB" id="A0A8X8BAF7"/>
<feature type="compositionally biased region" description="Low complexity" evidence="1">
    <location>
        <begin position="83"/>
        <end position="96"/>
    </location>
</feature>
<feature type="region of interest" description="Disordered" evidence="1">
    <location>
        <begin position="1"/>
        <end position="28"/>
    </location>
</feature>
<gene>
    <name evidence="2" type="ORF">Bca52824_009620</name>
</gene>
<organism evidence="2 3">
    <name type="scientific">Brassica carinata</name>
    <name type="common">Ethiopian mustard</name>
    <name type="synonym">Abyssinian cabbage</name>
    <dbReference type="NCBI Taxonomy" id="52824"/>
    <lineage>
        <taxon>Eukaryota</taxon>
        <taxon>Viridiplantae</taxon>
        <taxon>Streptophyta</taxon>
        <taxon>Embryophyta</taxon>
        <taxon>Tracheophyta</taxon>
        <taxon>Spermatophyta</taxon>
        <taxon>Magnoliopsida</taxon>
        <taxon>eudicotyledons</taxon>
        <taxon>Gunneridae</taxon>
        <taxon>Pentapetalae</taxon>
        <taxon>rosids</taxon>
        <taxon>malvids</taxon>
        <taxon>Brassicales</taxon>
        <taxon>Brassicaceae</taxon>
        <taxon>Brassiceae</taxon>
        <taxon>Brassica</taxon>
    </lineage>
</organism>
<dbReference type="EMBL" id="JAAMPC010000002">
    <property type="protein sequence ID" value="KAG2326892.1"/>
    <property type="molecule type" value="Genomic_DNA"/>
</dbReference>
<sequence length="142" mass="15900">MIQQNKPKRPTNTNRSKPKRKTETQQLHRYTAQHIPRVESTTTADAGIRRRRHCLNRLELAAGATTVPPEFQVYQLHPKQRSTLNQTNITTGITGTRPTDAETTSNDNIRGIGYSVIFQGPDLQRASIGAAEISSEFSHQPP</sequence>
<evidence type="ECO:0000313" key="2">
    <source>
        <dbReference type="EMBL" id="KAG2326892.1"/>
    </source>
</evidence>
<proteinExistence type="predicted"/>
<protein>
    <submittedName>
        <fullName evidence="2">Uncharacterized protein</fullName>
    </submittedName>
</protein>
<reference evidence="2 3" key="1">
    <citation type="submission" date="2020-02" db="EMBL/GenBank/DDBJ databases">
        <authorList>
            <person name="Ma Q."/>
            <person name="Huang Y."/>
            <person name="Song X."/>
            <person name="Pei D."/>
        </authorList>
    </citation>
    <scope>NUCLEOTIDE SEQUENCE [LARGE SCALE GENOMIC DNA]</scope>
    <source>
        <strain evidence="2">Sxm20200214</strain>
        <tissue evidence="2">Leaf</tissue>
    </source>
</reference>